<dbReference type="PANTHER" id="PTHR20990">
    <property type="entry name" value="PEROXISOMAL BIOGENESIS FACTOR 11"/>
    <property type="match status" value="1"/>
</dbReference>
<evidence type="ECO:0000313" key="5">
    <source>
        <dbReference type="Proteomes" id="UP000299102"/>
    </source>
</evidence>
<dbReference type="InterPro" id="IPR008733">
    <property type="entry name" value="PEX11"/>
</dbReference>
<name>A0A4C2AAN6_EUMVA</name>
<sequence>VVSLVCYALKLWGSSCDRKAVLAASARLAAARASLRLFDDAAALKAARLYGFGKQEGAFWGSLGVSGQLLHLAYLQAEKLVFLIDTGVLNLDPQQAQNCRTLHKALWSASAAVGLVRSLRALNFIIKEVNSGQRRKCASARLLQAALTTTKSGLDVLHAVSWLPAGWLWGSKLTTTQASAAATASAVLALVLHYHGKQLAPVR</sequence>
<dbReference type="Pfam" id="PF05648">
    <property type="entry name" value="PEX11"/>
    <property type="match status" value="1"/>
</dbReference>
<evidence type="ECO:0000256" key="3">
    <source>
        <dbReference type="ARBA" id="ARBA00046271"/>
    </source>
</evidence>
<keyword evidence="5" id="KW-1185">Reference proteome</keyword>
<dbReference type="GO" id="GO:0005778">
    <property type="term" value="C:peroxisomal membrane"/>
    <property type="evidence" value="ECO:0007669"/>
    <property type="project" value="UniProtKB-SubCell"/>
</dbReference>
<gene>
    <name evidence="4" type="primary">PEX11G</name>
    <name evidence="4" type="ORF">EVAR_69300_1</name>
</gene>
<evidence type="ECO:0000256" key="2">
    <source>
        <dbReference type="ARBA" id="ARBA00023140"/>
    </source>
</evidence>
<dbReference type="AlphaFoldDB" id="A0A4C2AAN6"/>
<dbReference type="PANTHER" id="PTHR20990:SF1">
    <property type="entry name" value="PEROXISOMAL MEMBRANE PROTEIN 11C"/>
    <property type="match status" value="1"/>
</dbReference>
<dbReference type="GO" id="GO:0016559">
    <property type="term" value="P:peroxisome fission"/>
    <property type="evidence" value="ECO:0007669"/>
    <property type="project" value="InterPro"/>
</dbReference>
<keyword evidence="2" id="KW-0576">Peroxisome</keyword>
<proteinExistence type="predicted"/>
<dbReference type="STRING" id="151549.A0A4C2AAN6"/>
<protein>
    <submittedName>
        <fullName evidence="4">Peroxisomal membrane protein 11C</fullName>
    </submittedName>
</protein>
<accession>A0A4C2AAN6</accession>
<keyword evidence="1" id="KW-0472">Membrane</keyword>
<dbReference type="OrthoDB" id="10005898at2759"/>
<dbReference type="Proteomes" id="UP000299102">
    <property type="component" value="Unassembled WGS sequence"/>
</dbReference>
<dbReference type="EMBL" id="BGZK01002782">
    <property type="protein sequence ID" value="GBP96443.1"/>
    <property type="molecule type" value="Genomic_DNA"/>
</dbReference>
<comment type="caution">
    <text evidence="4">The sequence shown here is derived from an EMBL/GenBank/DDBJ whole genome shotgun (WGS) entry which is preliminary data.</text>
</comment>
<feature type="non-terminal residue" evidence="4">
    <location>
        <position position="1"/>
    </location>
</feature>
<organism evidence="4 5">
    <name type="scientific">Eumeta variegata</name>
    <name type="common">Bagworm moth</name>
    <name type="synonym">Eumeta japonica</name>
    <dbReference type="NCBI Taxonomy" id="151549"/>
    <lineage>
        <taxon>Eukaryota</taxon>
        <taxon>Metazoa</taxon>
        <taxon>Ecdysozoa</taxon>
        <taxon>Arthropoda</taxon>
        <taxon>Hexapoda</taxon>
        <taxon>Insecta</taxon>
        <taxon>Pterygota</taxon>
        <taxon>Neoptera</taxon>
        <taxon>Endopterygota</taxon>
        <taxon>Lepidoptera</taxon>
        <taxon>Glossata</taxon>
        <taxon>Ditrysia</taxon>
        <taxon>Tineoidea</taxon>
        <taxon>Psychidae</taxon>
        <taxon>Oiketicinae</taxon>
        <taxon>Eumeta</taxon>
    </lineage>
</organism>
<dbReference type="InterPro" id="IPR026510">
    <property type="entry name" value="PEX11C_met"/>
</dbReference>
<reference evidence="4 5" key="1">
    <citation type="journal article" date="2019" name="Commun. Biol.">
        <title>The bagworm genome reveals a unique fibroin gene that provides high tensile strength.</title>
        <authorList>
            <person name="Kono N."/>
            <person name="Nakamura H."/>
            <person name="Ohtoshi R."/>
            <person name="Tomita M."/>
            <person name="Numata K."/>
            <person name="Arakawa K."/>
        </authorList>
    </citation>
    <scope>NUCLEOTIDE SEQUENCE [LARGE SCALE GENOMIC DNA]</scope>
</reference>
<evidence type="ECO:0000313" key="4">
    <source>
        <dbReference type="EMBL" id="GBP96443.1"/>
    </source>
</evidence>
<comment type="subcellular location">
    <subcellularLocation>
        <location evidence="3">Peroxisome membrane</location>
    </subcellularLocation>
</comment>
<evidence type="ECO:0000256" key="1">
    <source>
        <dbReference type="ARBA" id="ARBA00023136"/>
    </source>
</evidence>